<gene>
    <name evidence="1" type="ORF">ONZ43_g3084</name>
</gene>
<evidence type="ECO:0000313" key="1">
    <source>
        <dbReference type="EMBL" id="KAJ8120130.1"/>
    </source>
</evidence>
<evidence type="ECO:0000313" key="2">
    <source>
        <dbReference type="Proteomes" id="UP001153334"/>
    </source>
</evidence>
<proteinExistence type="predicted"/>
<dbReference type="EMBL" id="JAPESX010000687">
    <property type="protein sequence ID" value="KAJ8120130.1"/>
    <property type="molecule type" value="Genomic_DNA"/>
</dbReference>
<organism evidence="1 2">
    <name type="scientific">Nemania bipapillata</name>
    <dbReference type="NCBI Taxonomy" id="110536"/>
    <lineage>
        <taxon>Eukaryota</taxon>
        <taxon>Fungi</taxon>
        <taxon>Dikarya</taxon>
        <taxon>Ascomycota</taxon>
        <taxon>Pezizomycotina</taxon>
        <taxon>Sordariomycetes</taxon>
        <taxon>Xylariomycetidae</taxon>
        <taxon>Xylariales</taxon>
        <taxon>Xylariaceae</taxon>
        <taxon>Nemania</taxon>
    </lineage>
</organism>
<sequence>MSTSRCLPQPAVPDLGFVQFPWGCRILVHWQTGWPVTAGIIHRSDPCDCEKEGGVRIIVRDFLLVAAFENYWKRDRRRYNAFVCDGMIAAQARRLGIEMDGLGIRDSFPQCSATFRNFRAKGRCFPRQWR</sequence>
<name>A0ACC2IY58_9PEZI</name>
<comment type="caution">
    <text evidence="1">The sequence shown here is derived from an EMBL/GenBank/DDBJ whole genome shotgun (WGS) entry which is preliminary data.</text>
</comment>
<accession>A0ACC2IY58</accession>
<dbReference type="Proteomes" id="UP001153334">
    <property type="component" value="Unassembled WGS sequence"/>
</dbReference>
<keyword evidence="2" id="KW-1185">Reference proteome</keyword>
<reference evidence="1" key="1">
    <citation type="submission" date="2022-11" db="EMBL/GenBank/DDBJ databases">
        <title>Genome Sequence of Nemania bipapillata.</title>
        <authorList>
            <person name="Buettner E."/>
        </authorList>
    </citation>
    <scope>NUCLEOTIDE SEQUENCE</scope>
    <source>
        <strain evidence="1">CP14</strain>
    </source>
</reference>
<protein>
    <submittedName>
        <fullName evidence="1">Uncharacterized protein</fullName>
    </submittedName>
</protein>